<dbReference type="InterPro" id="IPR025597">
    <property type="entry name" value="DUF4345"/>
</dbReference>
<dbReference type="OrthoDB" id="1188911at2"/>
<dbReference type="Proteomes" id="UP000290283">
    <property type="component" value="Unassembled WGS sequence"/>
</dbReference>
<keyword evidence="3" id="KW-1185">Reference proteome</keyword>
<gene>
    <name evidence="2" type="ORF">EQG63_00850</name>
</gene>
<proteinExistence type="predicted"/>
<dbReference type="EMBL" id="SBKO01000001">
    <property type="protein sequence ID" value="RXR20511.1"/>
    <property type="molecule type" value="Genomic_DNA"/>
</dbReference>
<keyword evidence="1" id="KW-0812">Transmembrane</keyword>
<keyword evidence="1" id="KW-1133">Transmembrane helix</keyword>
<comment type="caution">
    <text evidence="2">The sequence shown here is derived from an EMBL/GenBank/DDBJ whole genome shotgun (WGS) entry which is preliminary data.</text>
</comment>
<organism evidence="2 3">
    <name type="scientific">Flavobacterium amnicola</name>
    <dbReference type="NCBI Taxonomy" id="2506422"/>
    <lineage>
        <taxon>Bacteria</taxon>
        <taxon>Pseudomonadati</taxon>
        <taxon>Bacteroidota</taxon>
        <taxon>Flavobacteriia</taxon>
        <taxon>Flavobacteriales</taxon>
        <taxon>Flavobacteriaceae</taxon>
        <taxon>Flavobacterium</taxon>
    </lineage>
</organism>
<protein>
    <submittedName>
        <fullName evidence="2">DUF4345 domain-containing protein</fullName>
    </submittedName>
</protein>
<feature type="transmembrane region" description="Helical" evidence="1">
    <location>
        <begin position="73"/>
        <end position="95"/>
    </location>
</feature>
<accession>A0A4V1N252</accession>
<sequence length="130" mass="14516">MKRSHAIKNTHLIISSVVVLPVSLIYGFAPEVFFKLTVSTIDEQNILKAIMGIYIAFAILWVLGICNSKYWKIATVSNFIFMFGLAFGRIISMLFDGIPSPLLLFGVTGELILGVYGIYIYQQNSTEKTT</sequence>
<reference evidence="3" key="1">
    <citation type="submission" date="2019-01" db="EMBL/GenBank/DDBJ databases">
        <title>Cytophagaceae bacterium strain CAR-16.</title>
        <authorList>
            <person name="Chen W.-M."/>
        </authorList>
    </citation>
    <scope>NUCLEOTIDE SEQUENCE [LARGE SCALE GENOMIC DNA]</scope>
    <source>
        <strain evidence="3">LLJ-11</strain>
    </source>
</reference>
<dbReference type="RefSeq" id="WP_129433347.1">
    <property type="nucleotide sequence ID" value="NZ_SBKO01000001.1"/>
</dbReference>
<feature type="transmembrane region" description="Helical" evidence="1">
    <location>
        <begin position="12"/>
        <end position="29"/>
    </location>
</feature>
<evidence type="ECO:0000313" key="3">
    <source>
        <dbReference type="Proteomes" id="UP000290283"/>
    </source>
</evidence>
<evidence type="ECO:0000313" key="2">
    <source>
        <dbReference type="EMBL" id="RXR20511.1"/>
    </source>
</evidence>
<dbReference type="AlphaFoldDB" id="A0A4V1N252"/>
<name>A0A4V1N252_9FLAO</name>
<keyword evidence="1" id="KW-0472">Membrane</keyword>
<evidence type="ECO:0000256" key="1">
    <source>
        <dbReference type="SAM" id="Phobius"/>
    </source>
</evidence>
<feature type="transmembrane region" description="Helical" evidence="1">
    <location>
        <begin position="101"/>
        <end position="121"/>
    </location>
</feature>
<feature type="transmembrane region" description="Helical" evidence="1">
    <location>
        <begin position="49"/>
        <end position="66"/>
    </location>
</feature>
<dbReference type="Pfam" id="PF14248">
    <property type="entry name" value="DUF4345"/>
    <property type="match status" value="1"/>
</dbReference>